<evidence type="ECO:0000313" key="8">
    <source>
        <dbReference type="Proteomes" id="UP000282574"/>
    </source>
</evidence>
<comment type="caution">
    <text evidence="7">The sequence shown here is derived from an EMBL/GenBank/DDBJ whole genome shotgun (WGS) entry which is preliminary data.</text>
</comment>
<dbReference type="SMART" id="SM00382">
    <property type="entry name" value="AAA"/>
    <property type="match status" value="1"/>
</dbReference>
<dbReference type="EMBL" id="RSCK01000058">
    <property type="protein sequence ID" value="RUT07980.1"/>
    <property type="molecule type" value="Genomic_DNA"/>
</dbReference>
<dbReference type="PANTHER" id="PTHR42788:SF13">
    <property type="entry name" value="ALIPHATIC SULFONATES IMPORT ATP-BINDING PROTEIN SSUB"/>
    <property type="match status" value="1"/>
</dbReference>
<dbReference type="InterPro" id="IPR050166">
    <property type="entry name" value="ABC_transporter_ATP-bind"/>
</dbReference>
<keyword evidence="5 7" id="KW-0067">ATP-binding</keyword>
<accession>A0AB37UDV9</accession>
<evidence type="ECO:0000256" key="2">
    <source>
        <dbReference type="ARBA" id="ARBA00009440"/>
    </source>
</evidence>
<proteinExistence type="inferred from homology"/>
<dbReference type="Proteomes" id="UP000282574">
    <property type="component" value="Unassembled WGS sequence"/>
</dbReference>
<name>A0AB37UDV9_9CYAN</name>
<keyword evidence="4" id="KW-0547">Nucleotide-binding</keyword>
<dbReference type="RefSeq" id="WP_106167435.1">
    <property type="nucleotide sequence ID" value="NZ_JAVKZF010000001.1"/>
</dbReference>
<dbReference type="CDD" id="cd03293">
    <property type="entry name" value="ABC_NrtD_SsuB_transporters"/>
    <property type="match status" value="1"/>
</dbReference>
<dbReference type="InterPro" id="IPR017871">
    <property type="entry name" value="ABC_transporter-like_CS"/>
</dbReference>
<dbReference type="AlphaFoldDB" id="A0AB37UDV9"/>
<comment type="similarity">
    <text evidence="2">Belongs to the ABC transporter superfamily. Nitrate/nitrite/cyanate uptake transporter (NitT) (TC 3.A.1.16) family.</text>
</comment>
<protein>
    <submittedName>
        <fullName evidence="7">ABC transporter ATP-binding protein</fullName>
    </submittedName>
</protein>
<dbReference type="InterPro" id="IPR003593">
    <property type="entry name" value="AAA+_ATPase"/>
</dbReference>
<dbReference type="SUPFAM" id="SSF52540">
    <property type="entry name" value="P-loop containing nucleoside triphosphate hydrolases"/>
    <property type="match status" value="1"/>
</dbReference>
<reference evidence="7 8" key="1">
    <citation type="journal article" date="2019" name="Genome Biol. Evol.">
        <title>Day and night: Metabolic profiles and evolutionary relationships of six axenic non-marine cyanobacteria.</title>
        <authorList>
            <person name="Will S.E."/>
            <person name="Henke P."/>
            <person name="Boedeker C."/>
            <person name="Huang S."/>
            <person name="Brinkmann H."/>
            <person name="Rohde M."/>
            <person name="Jarek M."/>
            <person name="Friedl T."/>
            <person name="Seufert S."/>
            <person name="Schumacher M."/>
            <person name="Overmann J."/>
            <person name="Neumann-Schaal M."/>
            <person name="Petersen J."/>
        </authorList>
    </citation>
    <scope>NUCLEOTIDE SEQUENCE [LARGE SCALE GENOMIC DNA]</scope>
    <source>
        <strain evidence="7 8">SAG 39.79</strain>
    </source>
</reference>
<sequence>MTYMNQFPSQLDTTKVKDRRTDEIICLEKVSFGYDKRHLIVKDINLNIARGEFVSIIGPSGCGKSTILNLIAGFRKPISGSVKYNGQVVAGPSVSRGVVFQSNALFDWMTVEQNIAFGFKFKTVSRSEVKFRVQNIVKMVGLEGFEHKYPYDLSGGMRQRVAVARSLVMQPEILLMDEPFAAVDIQTREGLQEELLRLHEQTQGAVLLVTHSIDEAVFLSDRIIVLKKHLCSIFYEFKIQLEQPRYSHRNRISEEFNLYRKQVYTAMKDLQ</sequence>
<organism evidence="7 8">
    <name type="scientific">Chroococcidiopsis cubana SAG 39.79</name>
    <dbReference type="NCBI Taxonomy" id="388085"/>
    <lineage>
        <taxon>Bacteria</taxon>
        <taxon>Bacillati</taxon>
        <taxon>Cyanobacteriota</taxon>
        <taxon>Cyanophyceae</taxon>
        <taxon>Chroococcidiopsidales</taxon>
        <taxon>Chroococcidiopsidaceae</taxon>
        <taxon>Chroococcidiopsis</taxon>
    </lineage>
</organism>
<keyword evidence="3" id="KW-0813">Transport</keyword>
<dbReference type="InterPro" id="IPR027417">
    <property type="entry name" value="P-loop_NTPase"/>
</dbReference>
<evidence type="ECO:0000259" key="6">
    <source>
        <dbReference type="PROSITE" id="PS50893"/>
    </source>
</evidence>
<dbReference type="PROSITE" id="PS50893">
    <property type="entry name" value="ABC_TRANSPORTER_2"/>
    <property type="match status" value="1"/>
</dbReference>
<dbReference type="GO" id="GO:0016887">
    <property type="term" value="F:ATP hydrolysis activity"/>
    <property type="evidence" value="ECO:0007669"/>
    <property type="project" value="InterPro"/>
</dbReference>
<dbReference type="PROSITE" id="PS00211">
    <property type="entry name" value="ABC_TRANSPORTER_1"/>
    <property type="match status" value="1"/>
</dbReference>
<dbReference type="InterPro" id="IPR003439">
    <property type="entry name" value="ABC_transporter-like_ATP-bd"/>
</dbReference>
<evidence type="ECO:0000256" key="1">
    <source>
        <dbReference type="ARBA" id="ARBA00004417"/>
    </source>
</evidence>
<dbReference type="GO" id="GO:0005886">
    <property type="term" value="C:plasma membrane"/>
    <property type="evidence" value="ECO:0007669"/>
    <property type="project" value="UniProtKB-SubCell"/>
</dbReference>
<comment type="subcellular location">
    <subcellularLocation>
        <location evidence="1">Cell inner membrane</location>
        <topology evidence="1">Peripheral membrane protein</topology>
    </subcellularLocation>
</comment>
<feature type="domain" description="ABC transporter" evidence="6">
    <location>
        <begin position="25"/>
        <end position="253"/>
    </location>
</feature>
<evidence type="ECO:0000256" key="5">
    <source>
        <dbReference type="ARBA" id="ARBA00022840"/>
    </source>
</evidence>
<evidence type="ECO:0000313" key="7">
    <source>
        <dbReference type="EMBL" id="RUT07980.1"/>
    </source>
</evidence>
<gene>
    <name evidence="7" type="ORF">DSM107010_49300</name>
</gene>
<dbReference type="Gene3D" id="3.40.50.300">
    <property type="entry name" value="P-loop containing nucleotide triphosphate hydrolases"/>
    <property type="match status" value="1"/>
</dbReference>
<dbReference type="PANTHER" id="PTHR42788">
    <property type="entry name" value="TAURINE IMPORT ATP-BINDING PROTEIN-RELATED"/>
    <property type="match status" value="1"/>
</dbReference>
<evidence type="ECO:0000256" key="4">
    <source>
        <dbReference type="ARBA" id="ARBA00022741"/>
    </source>
</evidence>
<dbReference type="Pfam" id="PF00005">
    <property type="entry name" value="ABC_tran"/>
    <property type="match status" value="1"/>
</dbReference>
<evidence type="ECO:0000256" key="3">
    <source>
        <dbReference type="ARBA" id="ARBA00022448"/>
    </source>
</evidence>
<keyword evidence="8" id="KW-1185">Reference proteome</keyword>
<dbReference type="GO" id="GO:0005524">
    <property type="term" value="F:ATP binding"/>
    <property type="evidence" value="ECO:0007669"/>
    <property type="project" value="UniProtKB-KW"/>
</dbReference>